<evidence type="ECO:0000256" key="5">
    <source>
        <dbReference type="ARBA" id="ARBA00023136"/>
    </source>
</evidence>
<dbReference type="InterPro" id="IPR050920">
    <property type="entry name" value="Nematode_rcpt-like_delta"/>
</dbReference>
<name>A0A7I4YWS7_HAECO</name>
<proteinExistence type="inferred from homology"/>
<dbReference type="OMA" id="HTWHIVI"/>
<dbReference type="PANTHER" id="PTHR22945">
    <property type="entry name" value="SERPENTINE RECEPTOR, CLASS D DELTA"/>
    <property type="match status" value="1"/>
</dbReference>
<comment type="similarity">
    <text evidence="2">Belongs to the nematode receptor-like protein srd family.</text>
</comment>
<comment type="subcellular location">
    <subcellularLocation>
        <location evidence="1">Membrane</location>
        <topology evidence="1">Multi-pass membrane protein</topology>
    </subcellularLocation>
</comment>
<keyword evidence="4 6" id="KW-1133">Transmembrane helix</keyword>
<dbReference type="WBParaSite" id="HCON_00151620-00001">
    <property type="protein sequence ID" value="HCON_00151620-00001"/>
    <property type="gene ID" value="HCON_00151620"/>
</dbReference>
<dbReference type="Proteomes" id="UP000025227">
    <property type="component" value="Unplaced"/>
</dbReference>
<evidence type="ECO:0000313" key="7">
    <source>
        <dbReference type="Proteomes" id="UP000025227"/>
    </source>
</evidence>
<accession>A0A7I4YWS7</accession>
<evidence type="ECO:0000256" key="2">
    <source>
        <dbReference type="ARBA" id="ARBA00009166"/>
    </source>
</evidence>
<evidence type="ECO:0000256" key="3">
    <source>
        <dbReference type="ARBA" id="ARBA00022692"/>
    </source>
</evidence>
<feature type="transmembrane region" description="Helical" evidence="6">
    <location>
        <begin position="92"/>
        <end position="115"/>
    </location>
</feature>
<dbReference type="PANTHER" id="PTHR22945:SF40">
    <property type="entry name" value="SERPENTINE RECEPTOR, CLASS D (DELTA)-RELATED"/>
    <property type="match status" value="1"/>
</dbReference>
<evidence type="ECO:0000256" key="6">
    <source>
        <dbReference type="SAM" id="Phobius"/>
    </source>
</evidence>
<keyword evidence="3 6" id="KW-0812">Transmembrane</keyword>
<evidence type="ECO:0000313" key="8">
    <source>
        <dbReference type="WBParaSite" id="HCON_00151620-00001"/>
    </source>
</evidence>
<organism evidence="7 8">
    <name type="scientific">Haemonchus contortus</name>
    <name type="common">Barber pole worm</name>
    <dbReference type="NCBI Taxonomy" id="6289"/>
    <lineage>
        <taxon>Eukaryota</taxon>
        <taxon>Metazoa</taxon>
        <taxon>Ecdysozoa</taxon>
        <taxon>Nematoda</taxon>
        <taxon>Chromadorea</taxon>
        <taxon>Rhabditida</taxon>
        <taxon>Rhabditina</taxon>
        <taxon>Rhabditomorpha</taxon>
        <taxon>Strongyloidea</taxon>
        <taxon>Trichostrongylidae</taxon>
        <taxon>Haemonchus</taxon>
    </lineage>
</organism>
<feature type="transmembrane region" description="Helical" evidence="6">
    <location>
        <begin position="6"/>
        <end position="33"/>
    </location>
</feature>
<evidence type="ECO:0000256" key="4">
    <source>
        <dbReference type="ARBA" id="ARBA00022989"/>
    </source>
</evidence>
<dbReference type="Pfam" id="PF10317">
    <property type="entry name" value="7TM_GPCR_Srd"/>
    <property type="match status" value="1"/>
</dbReference>
<evidence type="ECO:0000256" key="1">
    <source>
        <dbReference type="ARBA" id="ARBA00004141"/>
    </source>
</evidence>
<dbReference type="AlphaFoldDB" id="A0A7I4YWS7"/>
<feature type="transmembrane region" description="Helical" evidence="6">
    <location>
        <begin position="40"/>
        <end position="64"/>
    </location>
</feature>
<dbReference type="OrthoDB" id="5793097at2759"/>
<sequence>MNDWVWWITSITNTTTNTIGVTANVFFLICVIFKKTPQQLATYSVIFFDTALCDLFACSTALLVRQRTIPSGMGIYFIFNGPCTLSGPSACYFMYGFVLHLHSHAVWGILFSFAYRYYIIGRPPPSEAASQFFLFSSICRHSFSSLCFPSPPRIAT</sequence>
<dbReference type="GO" id="GO:0016020">
    <property type="term" value="C:membrane"/>
    <property type="evidence" value="ECO:0007669"/>
    <property type="project" value="UniProtKB-SubCell"/>
</dbReference>
<keyword evidence="7" id="KW-1185">Reference proteome</keyword>
<keyword evidence="5 6" id="KW-0472">Membrane</keyword>
<reference evidence="8" key="1">
    <citation type="submission" date="2020-12" db="UniProtKB">
        <authorList>
            <consortium name="WormBaseParasite"/>
        </authorList>
    </citation>
    <scope>IDENTIFICATION</scope>
    <source>
        <strain evidence="8">MHco3</strain>
    </source>
</reference>
<protein>
    <submittedName>
        <fullName evidence="8">G protein-coupled receptor</fullName>
    </submittedName>
</protein>
<dbReference type="InterPro" id="IPR019421">
    <property type="entry name" value="7TM_GPCR_serpentine_rcpt_Srd"/>
</dbReference>